<feature type="transmembrane region" description="Helical" evidence="8">
    <location>
        <begin position="311"/>
        <end position="331"/>
    </location>
</feature>
<name>V3ZBD8_LOTGI</name>
<evidence type="ECO:0000313" key="10">
    <source>
        <dbReference type="EMBL" id="ESO88328.1"/>
    </source>
</evidence>
<evidence type="ECO:0000256" key="1">
    <source>
        <dbReference type="ARBA" id="ARBA00004141"/>
    </source>
</evidence>
<dbReference type="Proteomes" id="UP000030746">
    <property type="component" value="Unassembled WGS sequence"/>
</dbReference>
<dbReference type="FunFam" id="1.10.3430.10:FF:000008">
    <property type="entry name" value="Ammonium transporter"/>
    <property type="match status" value="1"/>
</dbReference>
<evidence type="ECO:0000256" key="4">
    <source>
        <dbReference type="ARBA" id="ARBA00022692"/>
    </source>
</evidence>
<dbReference type="STRING" id="225164.V3ZBD8"/>
<dbReference type="NCBIfam" id="TIGR00836">
    <property type="entry name" value="amt"/>
    <property type="match status" value="1"/>
</dbReference>
<dbReference type="OrthoDB" id="534912at2759"/>
<proteinExistence type="inferred from homology"/>
<reference evidence="10 11" key="1">
    <citation type="journal article" date="2013" name="Nature">
        <title>Insights into bilaterian evolution from three spiralian genomes.</title>
        <authorList>
            <person name="Simakov O."/>
            <person name="Marletaz F."/>
            <person name="Cho S.J."/>
            <person name="Edsinger-Gonzales E."/>
            <person name="Havlak P."/>
            <person name="Hellsten U."/>
            <person name="Kuo D.H."/>
            <person name="Larsson T."/>
            <person name="Lv J."/>
            <person name="Arendt D."/>
            <person name="Savage R."/>
            <person name="Osoegawa K."/>
            <person name="de Jong P."/>
            <person name="Grimwood J."/>
            <person name="Chapman J.A."/>
            <person name="Shapiro H."/>
            <person name="Aerts A."/>
            <person name="Otillar R.P."/>
            <person name="Terry A.Y."/>
            <person name="Boore J.L."/>
            <person name="Grigoriev I.V."/>
            <person name="Lindberg D.R."/>
            <person name="Seaver E.C."/>
            <person name="Weisblat D.A."/>
            <person name="Putnam N.H."/>
            <person name="Rokhsar D.S."/>
        </authorList>
    </citation>
    <scope>NUCLEOTIDE SEQUENCE [LARGE SCALE GENOMIC DNA]</scope>
</reference>
<evidence type="ECO:0000256" key="5">
    <source>
        <dbReference type="ARBA" id="ARBA00022989"/>
    </source>
</evidence>
<feature type="transmembrane region" description="Helical" evidence="8">
    <location>
        <begin position="227"/>
        <end position="249"/>
    </location>
</feature>
<dbReference type="GeneID" id="20252983"/>
<evidence type="ECO:0000259" key="9">
    <source>
        <dbReference type="Pfam" id="PF00909"/>
    </source>
</evidence>
<dbReference type="PANTHER" id="PTHR11730">
    <property type="entry name" value="AMMONIUM TRANSPORTER"/>
    <property type="match status" value="1"/>
</dbReference>
<dbReference type="HOGENOM" id="CLU_000445_33_1_1"/>
<feature type="transmembrane region" description="Helical" evidence="8">
    <location>
        <begin position="193"/>
        <end position="215"/>
    </location>
</feature>
<evidence type="ECO:0000256" key="7">
    <source>
        <dbReference type="ARBA" id="ARBA00023177"/>
    </source>
</evidence>
<keyword evidence="7 8" id="KW-0924">Ammonia transport</keyword>
<gene>
    <name evidence="10" type="ORF">LOTGIDRAFT_93771</name>
</gene>
<dbReference type="PANTHER" id="PTHR11730:SF58">
    <property type="entry name" value="AMMONIUM TRANSPORTER"/>
    <property type="match status" value="1"/>
</dbReference>
<feature type="transmembrane region" description="Helical" evidence="8">
    <location>
        <begin position="343"/>
        <end position="372"/>
    </location>
</feature>
<organism evidence="10 11">
    <name type="scientific">Lottia gigantea</name>
    <name type="common">Giant owl limpet</name>
    <dbReference type="NCBI Taxonomy" id="225164"/>
    <lineage>
        <taxon>Eukaryota</taxon>
        <taxon>Metazoa</taxon>
        <taxon>Spiralia</taxon>
        <taxon>Lophotrochozoa</taxon>
        <taxon>Mollusca</taxon>
        <taxon>Gastropoda</taxon>
        <taxon>Patellogastropoda</taxon>
        <taxon>Lottioidea</taxon>
        <taxon>Lottiidae</taxon>
        <taxon>Lottia</taxon>
    </lineage>
</organism>
<accession>V3ZBD8</accession>
<comment type="similarity">
    <text evidence="2 8">Belongs to the ammonia transporter channel (TC 1.A.11.2) family.</text>
</comment>
<feature type="non-terminal residue" evidence="10">
    <location>
        <position position="399"/>
    </location>
</feature>
<dbReference type="KEGG" id="lgi:LOTGIDRAFT_93771"/>
<dbReference type="AlphaFoldDB" id="V3ZBD8"/>
<keyword evidence="5 8" id="KW-1133">Transmembrane helix</keyword>
<dbReference type="Gene3D" id="1.10.3430.10">
    <property type="entry name" value="Ammonium transporter AmtB like domains"/>
    <property type="match status" value="1"/>
</dbReference>
<dbReference type="RefSeq" id="XP_009061040.1">
    <property type="nucleotide sequence ID" value="XM_009062792.1"/>
</dbReference>
<dbReference type="InterPro" id="IPR001905">
    <property type="entry name" value="Ammonium_transpt"/>
</dbReference>
<evidence type="ECO:0000256" key="6">
    <source>
        <dbReference type="ARBA" id="ARBA00023136"/>
    </source>
</evidence>
<keyword evidence="3 8" id="KW-0813">Transport</keyword>
<feature type="transmembrane region" description="Helical" evidence="8">
    <location>
        <begin position="261"/>
        <end position="291"/>
    </location>
</feature>
<keyword evidence="6 8" id="KW-0472">Membrane</keyword>
<feature type="transmembrane region" description="Helical" evidence="8">
    <location>
        <begin position="6"/>
        <end position="23"/>
    </location>
</feature>
<dbReference type="SUPFAM" id="SSF111352">
    <property type="entry name" value="Ammonium transporter"/>
    <property type="match status" value="1"/>
</dbReference>
<evidence type="ECO:0000313" key="11">
    <source>
        <dbReference type="Proteomes" id="UP000030746"/>
    </source>
</evidence>
<protein>
    <recommendedName>
        <fullName evidence="8">Ammonium transporter</fullName>
    </recommendedName>
</protein>
<keyword evidence="11" id="KW-1185">Reference proteome</keyword>
<dbReference type="GO" id="GO:0097272">
    <property type="term" value="P:ammonium homeostasis"/>
    <property type="evidence" value="ECO:0007669"/>
    <property type="project" value="TreeGrafter"/>
</dbReference>
<dbReference type="EMBL" id="KB202719">
    <property type="protein sequence ID" value="ESO88328.1"/>
    <property type="molecule type" value="Genomic_DNA"/>
</dbReference>
<keyword evidence="4 8" id="KW-0812">Transmembrane</keyword>
<feature type="transmembrane region" description="Helical" evidence="8">
    <location>
        <begin position="149"/>
        <end position="172"/>
    </location>
</feature>
<dbReference type="GO" id="GO:0005886">
    <property type="term" value="C:plasma membrane"/>
    <property type="evidence" value="ECO:0007669"/>
    <property type="project" value="UniProtKB-SubCell"/>
</dbReference>
<dbReference type="InterPro" id="IPR024041">
    <property type="entry name" value="NH4_transpt_AmtB-like_dom"/>
</dbReference>
<feature type="transmembrane region" description="Helical" evidence="8">
    <location>
        <begin position="44"/>
        <end position="62"/>
    </location>
</feature>
<evidence type="ECO:0000256" key="2">
    <source>
        <dbReference type="ARBA" id="ARBA00005887"/>
    </source>
</evidence>
<evidence type="ECO:0000256" key="8">
    <source>
        <dbReference type="RuleBase" id="RU362002"/>
    </source>
</evidence>
<dbReference type="OMA" id="HFFGMSD"/>
<dbReference type="GO" id="GO:0008519">
    <property type="term" value="F:ammonium channel activity"/>
    <property type="evidence" value="ECO:0007669"/>
    <property type="project" value="InterPro"/>
</dbReference>
<comment type="subcellular location">
    <subcellularLocation>
        <location evidence="8">Cell membrane</location>
        <topology evidence="8">Multi-pass membrane protein</topology>
    </subcellularLocation>
    <subcellularLocation>
        <location evidence="1">Membrane</location>
        <topology evidence="1">Multi-pass membrane protein</topology>
    </subcellularLocation>
</comment>
<dbReference type="InterPro" id="IPR029020">
    <property type="entry name" value="Ammonium/urea_transptr"/>
</dbReference>
<evidence type="ECO:0000256" key="3">
    <source>
        <dbReference type="ARBA" id="ARBA00022448"/>
    </source>
</evidence>
<feature type="domain" description="Ammonium transporter AmtB-like" evidence="9">
    <location>
        <begin position="5"/>
        <end position="399"/>
    </location>
</feature>
<feature type="non-terminal residue" evidence="10">
    <location>
        <position position="1"/>
    </location>
</feature>
<feature type="transmembrane region" description="Helical" evidence="8">
    <location>
        <begin position="117"/>
        <end position="137"/>
    </location>
</feature>
<dbReference type="Pfam" id="PF00909">
    <property type="entry name" value="Ammonium_transp"/>
    <property type="match status" value="1"/>
</dbReference>
<dbReference type="CTD" id="20252983"/>
<sequence>DDATWILTSAFIIFTMQSGFGLLESGMATRRNEVNIMMKNAIDVIFGGLLYWAFGYGISFGTSKGSNGFTGWGSFFLDPDDDTMGTEFSKFTFQASFATTATTIVSGAMAERTKLHAYIIFCLTNTLVYSFPAHWVWADNGWLKQLHVVDVAGVGPVHLVGGVTALIAAVMLKPRYGRFDSKQQLKSSSPVNSLLGLFILWWGWLGFNCGSTFGISGGKWKLAAKAAATTIMASCGGGITSFIISYLFHNKKVNVRIITNGILGSLVSITGICAVTYCWSAIIIGSIGAIVEASGEALLVKLKIDDPVGATSVHFFCSIWGLLCCGLFARFDNIQMFSAYTGLFLGGGFELLGIQCLAIASIIGWSAIISYINLKLLDFVIGLRVDVEDELLGADVSEH</sequence>
<feature type="transmembrane region" description="Helical" evidence="8">
    <location>
        <begin position="91"/>
        <end position="110"/>
    </location>
</feature>